<dbReference type="InterPro" id="IPR036514">
    <property type="entry name" value="SGNH_hydro_sf"/>
</dbReference>
<dbReference type="Pfam" id="PF13472">
    <property type="entry name" value="Lipase_GDSL_2"/>
    <property type="match status" value="1"/>
</dbReference>
<dbReference type="SUPFAM" id="SSF52266">
    <property type="entry name" value="SGNH hydrolase"/>
    <property type="match status" value="1"/>
</dbReference>
<dbReference type="EMBL" id="NMUQ01000001">
    <property type="protein sequence ID" value="OXM16556.1"/>
    <property type="molecule type" value="Genomic_DNA"/>
</dbReference>
<dbReference type="Gene3D" id="3.40.50.1110">
    <property type="entry name" value="SGNH hydrolase"/>
    <property type="match status" value="1"/>
</dbReference>
<dbReference type="InterPro" id="IPR051532">
    <property type="entry name" value="Ester_Hydrolysis_Enzymes"/>
</dbReference>
<dbReference type="PANTHER" id="PTHR30383:SF27">
    <property type="entry name" value="SPORE GERMINATION LIPASE LIPC"/>
    <property type="match status" value="1"/>
</dbReference>
<keyword evidence="3" id="KW-1185">Reference proteome</keyword>
<evidence type="ECO:0000313" key="3">
    <source>
        <dbReference type="Proteomes" id="UP000215145"/>
    </source>
</evidence>
<reference evidence="2 3" key="1">
    <citation type="submission" date="2017-07" db="EMBL/GenBank/DDBJ databases">
        <title>Paenibacillus herberti R33 genome sequencing and assembly.</title>
        <authorList>
            <person name="Su W."/>
        </authorList>
    </citation>
    <scope>NUCLEOTIDE SEQUENCE [LARGE SCALE GENOMIC DNA]</scope>
    <source>
        <strain evidence="2 3">R33</strain>
    </source>
</reference>
<evidence type="ECO:0000313" key="2">
    <source>
        <dbReference type="EMBL" id="OXM16556.1"/>
    </source>
</evidence>
<dbReference type="GO" id="GO:0004622">
    <property type="term" value="F:phosphatidylcholine lysophospholipase activity"/>
    <property type="evidence" value="ECO:0007669"/>
    <property type="project" value="TreeGrafter"/>
</dbReference>
<dbReference type="PANTHER" id="PTHR30383">
    <property type="entry name" value="THIOESTERASE 1/PROTEASE 1/LYSOPHOSPHOLIPASE L1"/>
    <property type="match status" value="1"/>
</dbReference>
<protein>
    <submittedName>
        <fullName evidence="2">GDSL family lipase</fullName>
    </submittedName>
</protein>
<feature type="domain" description="SGNH hydrolase-type esterase" evidence="1">
    <location>
        <begin position="67"/>
        <end position="263"/>
    </location>
</feature>
<dbReference type="InterPro" id="IPR013830">
    <property type="entry name" value="SGNH_hydro"/>
</dbReference>
<dbReference type="RefSeq" id="WP_089523640.1">
    <property type="nucleotide sequence ID" value="NZ_NMUQ01000001.1"/>
</dbReference>
<organism evidence="2 3">
    <name type="scientific">Paenibacillus herberti</name>
    <dbReference type="NCBI Taxonomy" id="1619309"/>
    <lineage>
        <taxon>Bacteria</taxon>
        <taxon>Bacillati</taxon>
        <taxon>Bacillota</taxon>
        <taxon>Bacilli</taxon>
        <taxon>Bacillales</taxon>
        <taxon>Paenibacillaceae</taxon>
        <taxon>Paenibacillus</taxon>
    </lineage>
</organism>
<dbReference type="Proteomes" id="UP000215145">
    <property type="component" value="Unassembled WGS sequence"/>
</dbReference>
<gene>
    <name evidence="2" type="ORF">CGZ75_07785</name>
</gene>
<evidence type="ECO:0000259" key="1">
    <source>
        <dbReference type="Pfam" id="PF13472"/>
    </source>
</evidence>
<dbReference type="AlphaFoldDB" id="A0A229P2N6"/>
<name>A0A229P2N6_9BACL</name>
<comment type="caution">
    <text evidence="2">The sequence shown here is derived from an EMBL/GenBank/DDBJ whole genome shotgun (WGS) entry which is preliminary data.</text>
</comment>
<sequence>MIPSGKLWRVLGTTALASTLILGGGFAYAMHDLLVVTPAAQQTEQAPVKEVKSGGNFQQAEEIRVTALGDSLTKGAGDNSGRGYVKTVLERLGEETGKPVQQINNLAVNGLTAAELDEMLRTDKGLEYPIREANLILLTIGGNDLFRPVLEAREDGGSGDIDIEEIEATIPSAADSLRSVIKKIRQINPDATLVYTGLYNPFYDIPELREGSAAVQQWNDEAYEILGSDEHAVLVPIMDLFQQRAADYIASDQFHPNQQGYQRIAQRIIQALT</sequence>
<proteinExistence type="predicted"/>
<dbReference type="OrthoDB" id="252349at2"/>
<accession>A0A229P2N6</accession>